<dbReference type="GeneID" id="9943192"/>
<organism evidence="2">
    <name type="scientific">Loa loa</name>
    <name type="common">Eye worm</name>
    <name type="synonym">Filaria loa</name>
    <dbReference type="NCBI Taxonomy" id="7209"/>
    <lineage>
        <taxon>Eukaryota</taxon>
        <taxon>Metazoa</taxon>
        <taxon>Ecdysozoa</taxon>
        <taxon>Nematoda</taxon>
        <taxon>Chromadorea</taxon>
        <taxon>Rhabditida</taxon>
        <taxon>Spirurina</taxon>
        <taxon>Spiruromorpha</taxon>
        <taxon>Filarioidea</taxon>
        <taxon>Onchocercidae</taxon>
        <taxon>Loa</taxon>
    </lineage>
</organism>
<keyword evidence="1" id="KW-1133">Transmembrane helix</keyword>
<dbReference type="AlphaFoldDB" id="A0A1S0TZ63"/>
<evidence type="ECO:0000256" key="1">
    <source>
        <dbReference type="SAM" id="Phobius"/>
    </source>
</evidence>
<gene>
    <name evidence="2" type="ORF">LOAG_05779</name>
</gene>
<sequence length="117" mass="13404">MFCLIVKEMQKMIVVQLSDLSPYVEHRSQKYDFILLLSLSFMYLATAFLIINFRTVPKTSVANFSKKCTLECTRKNFKLQKYCLSICIKSNVKITTVQGCKSCISGRSNAADRLIFP</sequence>
<protein>
    <submittedName>
        <fullName evidence="2">Uncharacterized protein</fullName>
    </submittedName>
</protein>
<dbReference type="KEGG" id="loa:LOAG_05779"/>
<accession>A0A1S0TZ63</accession>
<dbReference type="CTD" id="9943192"/>
<proteinExistence type="predicted"/>
<dbReference type="InParanoid" id="A0A1S0TZ63"/>
<evidence type="ECO:0000313" key="2">
    <source>
        <dbReference type="EMBL" id="EFO22703.1"/>
    </source>
</evidence>
<keyword evidence="1" id="KW-0472">Membrane</keyword>
<reference evidence="2" key="1">
    <citation type="submission" date="2012-04" db="EMBL/GenBank/DDBJ databases">
        <title>The Genome Sequence of Loa loa.</title>
        <authorList>
            <consortium name="The Broad Institute Genome Sequencing Platform"/>
            <consortium name="Broad Institute Genome Sequencing Center for Infectious Disease"/>
            <person name="Nutman T.B."/>
            <person name="Fink D.L."/>
            <person name="Russ C."/>
            <person name="Young S."/>
            <person name="Zeng Q."/>
            <person name="Gargeya S."/>
            <person name="Alvarado L."/>
            <person name="Berlin A."/>
            <person name="Chapman S.B."/>
            <person name="Chen Z."/>
            <person name="Freedman E."/>
            <person name="Gellesch M."/>
            <person name="Goldberg J."/>
            <person name="Griggs A."/>
            <person name="Gujja S."/>
            <person name="Heilman E.R."/>
            <person name="Heiman D."/>
            <person name="Howarth C."/>
            <person name="Mehta T."/>
            <person name="Neiman D."/>
            <person name="Pearson M."/>
            <person name="Roberts A."/>
            <person name="Saif S."/>
            <person name="Shea T."/>
            <person name="Shenoy N."/>
            <person name="Sisk P."/>
            <person name="Stolte C."/>
            <person name="Sykes S."/>
            <person name="White J."/>
            <person name="Yandava C."/>
            <person name="Haas B."/>
            <person name="Henn M.R."/>
            <person name="Nusbaum C."/>
            <person name="Birren B."/>
        </authorList>
    </citation>
    <scope>NUCLEOTIDE SEQUENCE [LARGE SCALE GENOMIC DNA]</scope>
</reference>
<dbReference type="EMBL" id="JH712082">
    <property type="protein sequence ID" value="EFO22703.1"/>
    <property type="molecule type" value="Genomic_DNA"/>
</dbReference>
<feature type="transmembrane region" description="Helical" evidence="1">
    <location>
        <begin position="33"/>
        <end position="53"/>
    </location>
</feature>
<dbReference type="RefSeq" id="XP_003141364.1">
    <property type="nucleotide sequence ID" value="XM_003141316.1"/>
</dbReference>
<keyword evidence="1" id="KW-0812">Transmembrane</keyword>
<name>A0A1S0TZ63_LOALO</name>